<organism evidence="15 16">
    <name type="scientific">Dentipellis fragilis</name>
    <dbReference type="NCBI Taxonomy" id="205917"/>
    <lineage>
        <taxon>Eukaryota</taxon>
        <taxon>Fungi</taxon>
        <taxon>Dikarya</taxon>
        <taxon>Basidiomycota</taxon>
        <taxon>Agaricomycotina</taxon>
        <taxon>Agaricomycetes</taxon>
        <taxon>Russulales</taxon>
        <taxon>Hericiaceae</taxon>
        <taxon>Dentipellis</taxon>
    </lineage>
</organism>
<keyword evidence="16" id="KW-1185">Reference proteome</keyword>
<dbReference type="PANTHER" id="PTHR14159">
    <property type="entry name" value="ATAXIN-3-RELATED"/>
    <property type="match status" value="1"/>
</dbReference>
<keyword evidence="9" id="KW-0804">Transcription</keyword>
<protein>
    <recommendedName>
        <fullName evidence="3">ubiquitinyl hydrolase 1</fullName>
        <ecNumber evidence="3">3.4.19.12</ecNumber>
    </recommendedName>
</protein>
<dbReference type="STRING" id="205917.A0A4Y9ZBK9"/>
<feature type="region of interest" description="Disordered" evidence="13">
    <location>
        <begin position="237"/>
        <end position="320"/>
    </location>
</feature>
<feature type="compositionally biased region" description="Low complexity" evidence="13">
    <location>
        <begin position="361"/>
        <end position="372"/>
    </location>
</feature>
<dbReference type="SMART" id="SM01246">
    <property type="entry name" value="Josephin"/>
    <property type="match status" value="1"/>
</dbReference>
<evidence type="ECO:0000313" key="15">
    <source>
        <dbReference type="EMBL" id="TFY72226.1"/>
    </source>
</evidence>
<dbReference type="InterPro" id="IPR033865">
    <property type="entry name" value="Ataxin-3"/>
</dbReference>
<comment type="subcellular location">
    <subcellularLocation>
        <location evidence="2">Nucleus</location>
    </subcellularLocation>
</comment>
<evidence type="ECO:0000256" key="3">
    <source>
        <dbReference type="ARBA" id="ARBA00012759"/>
    </source>
</evidence>
<evidence type="ECO:0000256" key="12">
    <source>
        <dbReference type="PROSITE-ProRule" id="PRU00331"/>
    </source>
</evidence>
<evidence type="ECO:0000256" key="8">
    <source>
        <dbReference type="ARBA" id="ARBA00023015"/>
    </source>
</evidence>
<dbReference type="Pfam" id="PF02099">
    <property type="entry name" value="Josephin"/>
    <property type="match status" value="1"/>
</dbReference>
<name>A0A4Y9ZBK9_9AGAM</name>
<dbReference type="GO" id="GO:0005634">
    <property type="term" value="C:nucleus"/>
    <property type="evidence" value="ECO:0007669"/>
    <property type="project" value="UniProtKB-SubCell"/>
</dbReference>
<proteinExistence type="predicted"/>
<dbReference type="PRINTS" id="PR01233">
    <property type="entry name" value="JOSEPHIN"/>
</dbReference>
<feature type="active site" evidence="11">
    <location>
        <position position="145"/>
    </location>
</feature>
<feature type="compositionally biased region" description="Pro residues" evidence="13">
    <location>
        <begin position="468"/>
        <end position="481"/>
    </location>
</feature>
<accession>A0A4Y9ZBK9</accession>
<sequence>MAGLEGLISLIYHEKQEAGSMLCAQHALNSLLQGNYFTTPDLSEIARSLDTLEGSYREEDAERTSTNMDDTGFFSVQVLENALNVWGLSLVRWRSEDMRPYQNRPHTQLAFILNLNQHWFTLRRFGDASPQIALDQGNGHWFNLNSFLDAPEWVSKTYLGMVLQQAESEGYSVFAVTQSNPDAPLALPRTQADEVAATLPDPAGGRSAQLSTSRTPRAPSGLEDEDLELQAALQASLSDDPQAAREQVQAQWGESSGSGTQTGASTSTPSLRSSGSSSRTDVPHNRGLSNPPFPQVPFAPLGPSSSGNLLPPLADNPEDPVAAGLARNRALLQRMQREQEAALRESYEEEIVRFGTGAGAGASAAPAQAGPSAEDDEEEQLRRAIAESEALARGDQAHAGGEDDELLDDDGMDLDAPHQGTAQTHAYAQPEHRWPAPSDRVYDDDDAELQAALRASLEDVPPEFRIPDTPPPPQPGQPAVPAPTAAPSSVLSTEAESDETSTVDTETEAEAEAEPQEEQVSVEEMRRRRLARFGGS</sequence>
<dbReference type="Gene3D" id="1.10.287.10">
    <property type="entry name" value="S15/NS1, RNA-binding"/>
    <property type="match status" value="1"/>
</dbReference>
<feature type="compositionally biased region" description="Low complexity" evidence="13">
    <location>
        <begin position="253"/>
        <end position="280"/>
    </location>
</feature>
<evidence type="ECO:0000256" key="1">
    <source>
        <dbReference type="ARBA" id="ARBA00000707"/>
    </source>
</evidence>
<dbReference type="InterPro" id="IPR003903">
    <property type="entry name" value="UIM_dom"/>
</dbReference>
<evidence type="ECO:0000259" key="14">
    <source>
        <dbReference type="PROSITE" id="PS50957"/>
    </source>
</evidence>
<dbReference type="Gene3D" id="3.90.70.40">
    <property type="match status" value="1"/>
</dbReference>
<evidence type="ECO:0000256" key="11">
    <source>
        <dbReference type="PIRSR" id="PIRSR633865-1"/>
    </source>
</evidence>
<evidence type="ECO:0000256" key="4">
    <source>
        <dbReference type="ARBA" id="ARBA00022670"/>
    </source>
</evidence>
<dbReference type="OrthoDB" id="10063692at2759"/>
<keyword evidence="8" id="KW-0805">Transcription regulation</keyword>
<keyword evidence="6" id="KW-0378">Hydrolase</keyword>
<feature type="compositionally biased region" description="Acidic residues" evidence="13">
    <location>
        <begin position="402"/>
        <end position="413"/>
    </location>
</feature>
<comment type="caution">
    <text evidence="12">Lacks conserved residue(s) required for the propagation of feature annotation.</text>
</comment>
<dbReference type="Proteomes" id="UP000298327">
    <property type="component" value="Unassembled WGS sequence"/>
</dbReference>
<feature type="region of interest" description="Disordered" evidence="13">
    <location>
        <begin position="198"/>
        <end position="221"/>
    </location>
</feature>
<evidence type="ECO:0000256" key="13">
    <source>
        <dbReference type="SAM" id="MobiDB-lite"/>
    </source>
</evidence>
<dbReference type="PROSITE" id="PS50957">
    <property type="entry name" value="JOSEPHIN"/>
    <property type="match status" value="1"/>
</dbReference>
<evidence type="ECO:0000256" key="7">
    <source>
        <dbReference type="ARBA" id="ARBA00022807"/>
    </source>
</evidence>
<dbReference type="GO" id="GO:0016579">
    <property type="term" value="P:protein deubiquitination"/>
    <property type="evidence" value="ECO:0007669"/>
    <property type="project" value="InterPro"/>
</dbReference>
<dbReference type="PROSITE" id="PS50330">
    <property type="entry name" value="UIM"/>
    <property type="match status" value="3"/>
</dbReference>
<dbReference type="EC" id="3.4.19.12" evidence="3"/>
<evidence type="ECO:0000256" key="5">
    <source>
        <dbReference type="ARBA" id="ARBA00022786"/>
    </source>
</evidence>
<dbReference type="Gene3D" id="6.10.140.100">
    <property type="match status" value="1"/>
</dbReference>
<gene>
    <name evidence="15" type="ORF">EVG20_g798</name>
</gene>
<keyword evidence="4" id="KW-0645">Protease</keyword>
<dbReference type="SMART" id="SM00726">
    <property type="entry name" value="UIM"/>
    <property type="match status" value="3"/>
</dbReference>
<feature type="active site" description="Nucleophile" evidence="11">
    <location>
        <position position="23"/>
    </location>
</feature>
<keyword evidence="10" id="KW-0539">Nucleus</keyword>
<feature type="compositionally biased region" description="Basic and acidic residues" evidence="13">
    <location>
        <begin position="380"/>
        <end position="396"/>
    </location>
</feature>
<comment type="caution">
    <text evidence="15">The sequence shown here is derived from an EMBL/GenBank/DDBJ whole genome shotgun (WGS) entry which is preliminary data.</text>
</comment>
<dbReference type="InterPro" id="IPR006155">
    <property type="entry name" value="Josephin"/>
</dbReference>
<evidence type="ECO:0000313" key="16">
    <source>
        <dbReference type="Proteomes" id="UP000298327"/>
    </source>
</evidence>
<feature type="domain" description="Josephin" evidence="14">
    <location>
        <begin position="8"/>
        <end position="191"/>
    </location>
</feature>
<evidence type="ECO:0000256" key="2">
    <source>
        <dbReference type="ARBA" id="ARBA00004123"/>
    </source>
</evidence>
<keyword evidence="5" id="KW-0833">Ubl conjugation pathway</keyword>
<feature type="region of interest" description="Disordered" evidence="13">
    <location>
        <begin position="358"/>
        <end position="536"/>
    </location>
</feature>
<evidence type="ECO:0000256" key="6">
    <source>
        <dbReference type="ARBA" id="ARBA00022801"/>
    </source>
</evidence>
<dbReference type="EMBL" id="SEOQ01000021">
    <property type="protein sequence ID" value="TFY72226.1"/>
    <property type="molecule type" value="Genomic_DNA"/>
</dbReference>
<reference evidence="15 16" key="1">
    <citation type="submission" date="2019-02" db="EMBL/GenBank/DDBJ databases">
        <title>Genome sequencing of the rare red list fungi Dentipellis fragilis.</title>
        <authorList>
            <person name="Buettner E."/>
            <person name="Kellner H."/>
        </authorList>
    </citation>
    <scope>NUCLEOTIDE SEQUENCE [LARGE SCALE GENOMIC DNA]</scope>
    <source>
        <strain evidence="15 16">DSM 105465</strain>
    </source>
</reference>
<feature type="compositionally biased region" description="Acidic residues" evidence="13">
    <location>
        <begin position="495"/>
        <end position="521"/>
    </location>
</feature>
<feature type="compositionally biased region" description="Basic residues" evidence="13">
    <location>
        <begin position="527"/>
        <end position="536"/>
    </location>
</feature>
<keyword evidence="7" id="KW-0788">Thiol protease</keyword>
<dbReference type="PANTHER" id="PTHR14159:SF0">
    <property type="entry name" value="ATAXIN-3-RELATED"/>
    <property type="match status" value="1"/>
</dbReference>
<dbReference type="GO" id="GO:0004843">
    <property type="term" value="F:cysteine-type deubiquitinase activity"/>
    <property type="evidence" value="ECO:0007669"/>
    <property type="project" value="UniProtKB-EC"/>
</dbReference>
<feature type="active site" description="Proton acceptor" evidence="11">
    <location>
        <position position="118"/>
    </location>
</feature>
<comment type="catalytic activity">
    <reaction evidence="1">
        <text>Thiol-dependent hydrolysis of ester, thioester, amide, peptide and isopeptide bonds formed by the C-terminal Gly of ubiquitin (a 76-residue protein attached to proteins as an intracellular targeting signal).</text>
        <dbReference type="EC" id="3.4.19.12"/>
    </reaction>
</comment>
<evidence type="ECO:0000256" key="10">
    <source>
        <dbReference type="ARBA" id="ARBA00023242"/>
    </source>
</evidence>
<dbReference type="AlphaFoldDB" id="A0A4Y9ZBK9"/>
<dbReference type="GO" id="GO:0006508">
    <property type="term" value="P:proteolysis"/>
    <property type="evidence" value="ECO:0007669"/>
    <property type="project" value="UniProtKB-KW"/>
</dbReference>
<evidence type="ECO:0000256" key="9">
    <source>
        <dbReference type="ARBA" id="ARBA00023163"/>
    </source>
</evidence>